<dbReference type="STRING" id="170573.GCA_001076995_00190"/>
<dbReference type="RefSeq" id="WP_002471753.1">
    <property type="nucleotide sequence ID" value="NZ_CP022096.2"/>
</dbReference>
<reference evidence="1 2" key="1">
    <citation type="submission" date="2017-09" db="EMBL/GenBank/DDBJ databases">
        <title>Bacterial strain isolated from the female urinary microbiota.</title>
        <authorList>
            <person name="Thomas-White K."/>
            <person name="Kumar N."/>
            <person name="Forster S."/>
            <person name="Putonti C."/>
            <person name="Lawley T."/>
            <person name="Wolfe A.J."/>
        </authorList>
    </citation>
    <scope>NUCLEOTIDE SEQUENCE [LARGE SCALE GENOMIC DNA]</scope>
    <source>
        <strain evidence="1 2">UMB0834</strain>
    </source>
</reference>
<name>A0A1Z3TZS4_9STAP</name>
<evidence type="ECO:0000313" key="2">
    <source>
        <dbReference type="Proteomes" id="UP000235748"/>
    </source>
</evidence>
<dbReference type="KEGG" id="spet:CEP67_04150"/>
<dbReference type="AlphaFoldDB" id="A0A1Z3TZS4"/>
<gene>
    <name evidence="1" type="ORF">CJ235_10265</name>
</gene>
<organism evidence="1 2">
    <name type="scientific">Staphylococcus pettenkoferi</name>
    <dbReference type="NCBI Taxonomy" id="170573"/>
    <lineage>
        <taxon>Bacteria</taxon>
        <taxon>Bacillati</taxon>
        <taxon>Bacillota</taxon>
        <taxon>Bacilli</taxon>
        <taxon>Bacillales</taxon>
        <taxon>Staphylococcaceae</taxon>
        <taxon>Staphylococcus</taxon>
    </lineage>
</organism>
<dbReference type="GeneID" id="42043011"/>
<dbReference type="Proteomes" id="UP000235748">
    <property type="component" value="Unassembled WGS sequence"/>
</dbReference>
<sequence length="45" mass="5180">MKLINIFFKILITSFSILGKQSGVYPCGGWWDEPEVPKEITDLHK</sequence>
<accession>A0A1Z3TZS4</accession>
<dbReference type="EMBL" id="PNGG01000006">
    <property type="protein sequence ID" value="PMC17744.1"/>
    <property type="molecule type" value="Genomic_DNA"/>
</dbReference>
<dbReference type="SMART" id="SM00794">
    <property type="entry name" value="AgrD"/>
    <property type="match status" value="1"/>
</dbReference>
<evidence type="ECO:0000313" key="1">
    <source>
        <dbReference type="EMBL" id="PMC17744.1"/>
    </source>
</evidence>
<proteinExistence type="predicted"/>
<dbReference type="Pfam" id="PF05931">
    <property type="entry name" value="AgrD"/>
    <property type="match status" value="1"/>
</dbReference>
<dbReference type="InterPro" id="IPR009229">
    <property type="entry name" value="AgrD"/>
</dbReference>
<comment type="caution">
    <text evidence="1">The sequence shown here is derived from an EMBL/GenBank/DDBJ whole genome shotgun (WGS) entry which is preliminary data.</text>
</comment>
<dbReference type="NCBIfam" id="TIGR04223">
    <property type="entry name" value="quorum_AgrD"/>
    <property type="match status" value="1"/>
</dbReference>
<protein>
    <submittedName>
        <fullName evidence="1">Cyclic lactone autoinducer peptide</fullName>
    </submittedName>
</protein>